<dbReference type="STRING" id="1206085.SAMN05443575_1368"/>
<evidence type="ECO:0000313" key="8">
    <source>
        <dbReference type="EMBL" id="SHG09958.1"/>
    </source>
</evidence>
<feature type="transmembrane region" description="Helical" evidence="6">
    <location>
        <begin position="78"/>
        <end position="100"/>
    </location>
</feature>
<accession>A0A1M5H212</accession>
<evidence type="ECO:0000256" key="3">
    <source>
        <dbReference type="ARBA" id="ARBA00022692"/>
    </source>
</evidence>
<keyword evidence="2" id="KW-1003">Cell membrane</keyword>
<evidence type="ECO:0000256" key="6">
    <source>
        <dbReference type="SAM" id="Phobius"/>
    </source>
</evidence>
<feature type="domain" description="Type II secretion system protein GspF" evidence="7">
    <location>
        <begin position="116"/>
        <end position="234"/>
    </location>
</feature>
<reference evidence="8 9" key="1">
    <citation type="submission" date="2016-11" db="EMBL/GenBank/DDBJ databases">
        <authorList>
            <person name="Jaros S."/>
            <person name="Januszkiewicz K."/>
            <person name="Wedrychowicz H."/>
        </authorList>
    </citation>
    <scope>NUCLEOTIDE SEQUENCE [LARGE SCALE GENOMIC DNA]</scope>
    <source>
        <strain evidence="8 9">DSM 45627</strain>
    </source>
</reference>
<gene>
    <name evidence="8" type="ORF">SAMN05443575_1368</name>
</gene>
<dbReference type="AlphaFoldDB" id="A0A1M5H212"/>
<dbReference type="RefSeq" id="WP_159440835.1">
    <property type="nucleotide sequence ID" value="NZ_FQVU01000002.1"/>
</dbReference>
<dbReference type="OrthoDB" id="3267750at2"/>
<evidence type="ECO:0000313" key="9">
    <source>
        <dbReference type="Proteomes" id="UP000186132"/>
    </source>
</evidence>
<organism evidence="8 9">
    <name type="scientific">Jatrophihabitans endophyticus</name>
    <dbReference type="NCBI Taxonomy" id="1206085"/>
    <lineage>
        <taxon>Bacteria</taxon>
        <taxon>Bacillati</taxon>
        <taxon>Actinomycetota</taxon>
        <taxon>Actinomycetes</taxon>
        <taxon>Jatrophihabitantales</taxon>
        <taxon>Jatrophihabitantaceae</taxon>
        <taxon>Jatrophihabitans</taxon>
    </lineage>
</organism>
<evidence type="ECO:0000256" key="2">
    <source>
        <dbReference type="ARBA" id="ARBA00022475"/>
    </source>
</evidence>
<evidence type="ECO:0000256" key="4">
    <source>
        <dbReference type="ARBA" id="ARBA00022989"/>
    </source>
</evidence>
<comment type="subcellular location">
    <subcellularLocation>
        <location evidence="1">Cell membrane</location>
        <topology evidence="1">Multi-pass membrane protein</topology>
    </subcellularLocation>
</comment>
<proteinExistence type="predicted"/>
<feature type="transmembrane region" description="Helical" evidence="6">
    <location>
        <begin position="215"/>
        <end position="238"/>
    </location>
</feature>
<name>A0A1M5H212_9ACTN</name>
<dbReference type="GO" id="GO:0005886">
    <property type="term" value="C:plasma membrane"/>
    <property type="evidence" value="ECO:0007669"/>
    <property type="project" value="UniProtKB-SubCell"/>
</dbReference>
<keyword evidence="4 6" id="KW-1133">Transmembrane helix</keyword>
<dbReference type="PANTHER" id="PTHR35007:SF4">
    <property type="entry name" value="CONSERVED TRANSMEMBRANE PROTEIN-RELATED"/>
    <property type="match status" value="1"/>
</dbReference>
<dbReference type="PANTHER" id="PTHR35007">
    <property type="entry name" value="INTEGRAL MEMBRANE PROTEIN-RELATED"/>
    <property type="match status" value="1"/>
</dbReference>
<dbReference type="InterPro" id="IPR018076">
    <property type="entry name" value="T2SS_GspF_dom"/>
</dbReference>
<dbReference type="EMBL" id="FQVU01000002">
    <property type="protein sequence ID" value="SHG09958.1"/>
    <property type="molecule type" value="Genomic_DNA"/>
</dbReference>
<evidence type="ECO:0000259" key="7">
    <source>
        <dbReference type="Pfam" id="PF00482"/>
    </source>
</evidence>
<dbReference type="Pfam" id="PF00482">
    <property type="entry name" value="T2SSF"/>
    <property type="match status" value="1"/>
</dbReference>
<feature type="transmembrane region" description="Helical" evidence="6">
    <location>
        <begin position="250"/>
        <end position="270"/>
    </location>
</feature>
<protein>
    <submittedName>
        <fullName evidence="8">Type II secretion system protein F (GspF)</fullName>
    </submittedName>
</protein>
<keyword evidence="9" id="KW-1185">Reference proteome</keyword>
<evidence type="ECO:0000256" key="1">
    <source>
        <dbReference type="ARBA" id="ARBA00004651"/>
    </source>
</evidence>
<keyword evidence="3 6" id="KW-0812">Transmembrane</keyword>
<dbReference type="Proteomes" id="UP000186132">
    <property type="component" value="Unassembled WGS sequence"/>
</dbReference>
<keyword evidence="5 6" id="KW-0472">Membrane</keyword>
<sequence length="279" mass="26942">MSPAVGALLALGCALAVTALPSVWLPRIAVLAGSGRLARSGAVGPATVGGPARAVRWSGAVGGAGAAVGLGAVALRGAVLLAVAGAAVSGVAALLARDAVRGRELGRRHRQLLTAVRVLAGELAAGATPAAALHAAAATGDVAAAQLHAGVDALRDGADAAAALAASGEPGVRALGAAWRLVESTGAALAEVVDHVAADLAAQDVRRRAVAVALAGPRAAAVLVAALPSVGVAMGAAMDARPLEFLLGPSAGQAVCCLGVLLDAAGVLWLRRIVRRAGR</sequence>
<evidence type="ECO:0000256" key="5">
    <source>
        <dbReference type="ARBA" id="ARBA00023136"/>
    </source>
</evidence>